<dbReference type="Proteomes" id="UP001207337">
    <property type="component" value="Unassembled WGS sequence"/>
</dbReference>
<evidence type="ECO:0000313" key="2">
    <source>
        <dbReference type="Proteomes" id="UP001207337"/>
    </source>
</evidence>
<dbReference type="RefSeq" id="WP_265789609.1">
    <property type="nucleotide sequence ID" value="NZ_BAABRS010000002.1"/>
</dbReference>
<dbReference type="EMBL" id="JAJNDC010000002">
    <property type="protein sequence ID" value="MCW9713116.1"/>
    <property type="molecule type" value="Genomic_DNA"/>
</dbReference>
<dbReference type="SUPFAM" id="SSF55811">
    <property type="entry name" value="Nudix"/>
    <property type="match status" value="1"/>
</dbReference>
<protein>
    <recommendedName>
        <fullName evidence="3">NUDIX domain-containing protein</fullName>
    </recommendedName>
</protein>
<name>A0ABT3PZA3_9BACT</name>
<keyword evidence="2" id="KW-1185">Reference proteome</keyword>
<evidence type="ECO:0000313" key="1">
    <source>
        <dbReference type="EMBL" id="MCW9713116.1"/>
    </source>
</evidence>
<proteinExistence type="predicted"/>
<evidence type="ECO:0008006" key="3">
    <source>
        <dbReference type="Google" id="ProtNLM"/>
    </source>
</evidence>
<accession>A0ABT3PZA3</accession>
<reference evidence="1 2" key="1">
    <citation type="submission" date="2021-11" db="EMBL/GenBank/DDBJ databases">
        <title>Aliifidinibius sp. nov., a new bacterium isolated from saline soil.</title>
        <authorList>
            <person name="Galisteo C."/>
            <person name="De La Haba R."/>
            <person name="Sanchez-Porro C."/>
            <person name="Ventosa A."/>
        </authorList>
    </citation>
    <scope>NUCLEOTIDE SEQUENCE [LARGE SCALE GENOMIC DNA]</scope>
    <source>
        <strain evidence="1 2">KACC 190600</strain>
    </source>
</reference>
<dbReference type="InterPro" id="IPR015797">
    <property type="entry name" value="NUDIX_hydrolase-like_dom_sf"/>
</dbReference>
<comment type="caution">
    <text evidence="1">The sequence shown here is derived from an EMBL/GenBank/DDBJ whole genome shotgun (WGS) entry which is preliminary data.</text>
</comment>
<sequence length="156" mass="17943">MYKVSAGILLFRRKPNLQLLLAHPGGPLWWDEDEGVWSVPTGRVTNSQSPLEAARIQFQTIFGFIPEGSYLELGTTKTSDGGQIHLWATEHQISDDFIFEPELFEMEWPPESGQKETFPIIDRIEYFGAFEARQKLVAEQRIFIGRLIDQCSKKER</sequence>
<organism evidence="1 2">
    <name type="scientific">Fodinibius salicampi</name>
    <dbReference type="NCBI Taxonomy" id="1920655"/>
    <lineage>
        <taxon>Bacteria</taxon>
        <taxon>Pseudomonadati</taxon>
        <taxon>Balneolota</taxon>
        <taxon>Balneolia</taxon>
        <taxon>Balneolales</taxon>
        <taxon>Balneolaceae</taxon>
        <taxon>Fodinibius</taxon>
    </lineage>
</organism>
<gene>
    <name evidence="1" type="ORF">LQ318_09390</name>
</gene>